<sequence>MKRFLLLLALLPAFALAKNTTKSDYTTVPLSVGGTTVNFPLSNGYVRASVKTPEVFAVTAAAVGTQNRLIESFYTQADARRVTSGALAEDVFYAVQVFRELEGKQISAGEWAQAKPGLAAQMGSLDMNALMRDDAAGMNQRVRAVSQQDVDIVFGQMGRPMVYGTDAESIRFMMVLPVSFSTAGQTVEVKLAAAGAVLHVRNKVIFVYTYQQYHAPADLERVRQTLGTLVTRTLAVANKP</sequence>
<accession>A0A091AW16</accession>
<dbReference type="EMBL" id="AVCI01000005">
    <property type="protein sequence ID" value="KFN43651.1"/>
    <property type="molecule type" value="Genomic_DNA"/>
</dbReference>
<evidence type="ECO:0000256" key="1">
    <source>
        <dbReference type="SAM" id="SignalP"/>
    </source>
</evidence>
<dbReference type="RefSeq" id="WP_022968515.1">
    <property type="nucleotide sequence ID" value="NZ_ATVD01000001.1"/>
</dbReference>
<dbReference type="OrthoDB" id="9887808at2"/>
<reference evidence="2 3" key="1">
    <citation type="submission" date="2013-09" db="EMBL/GenBank/DDBJ databases">
        <title>Genome sequencing of Arenimonas oryziterrae.</title>
        <authorList>
            <person name="Chen F."/>
            <person name="Wang G."/>
        </authorList>
    </citation>
    <scope>NUCLEOTIDE SEQUENCE [LARGE SCALE GENOMIC DNA]</scope>
    <source>
        <strain evidence="2 3">YC6267</strain>
    </source>
</reference>
<dbReference type="Proteomes" id="UP000029385">
    <property type="component" value="Unassembled WGS sequence"/>
</dbReference>
<feature type="chain" id="PRO_5001868986" evidence="1">
    <location>
        <begin position="18"/>
        <end position="240"/>
    </location>
</feature>
<evidence type="ECO:0000313" key="2">
    <source>
        <dbReference type="EMBL" id="KFN43651.1"/>
    </source>
</evidence>
<dbReference type="AlphaFoldDB" id="A0A091AW16"/>
<name>A0A091AW16_9GAMM</name>
<evidence type="ECO:0000313" key="3">
    <source>
        <dbReference type="Proteomes" id="UP000029385"/>
    </source>
</evidence>
<comment type="caution">
    <text evidence="2">The sequence shown here is derived from an EMBL/GenBank/DDBJ whole genome shotgun (WGS) entry which is preliminary data.</text>
</comment>
<dbReference type="PATRIC" id="fig|1121015.4.peg.1539"/>
<dbReference type="STRING" id="1121015.GCA_000420545_00865"/>
<keyword evidence="3" id="KW-1185">Reference proteome</keyword>
<protein>
    <submittedName>
        <fullName evidence="2">Uncharacterized protein</fullName>
    </submittedName>
</protein>
<proteinExistence type="predicted"/>
<feature type="signal peptide" evidence="1">
    <location>
        <begin position="1"/>
        <end position="17"/>
    </location>
</feature>
<gene>
    <name evidence="2" type="ORF">N789_10265</name>
</gene>
<organism evidence="2 3">
    <name type="scientific">Arenimonas oryziterrae DSM 21050 = YC6267</name>
    <dbReference type="NCBI Taxonomy" id="1121015"/>
    <lineage>
        <taxon>Bacteria</taxon>
        <taxon>Pseudomonadati</taxon>
        <taxon>Pseudomonadota</taxon>
        <taxon>Gammaproteobacteria</taxon>
        <taxon>Lysobacterales</taxon>
        <taxon>Lysobacteraceae</taxon>
        <taxon>Arenimonas</taxon>
    </lineage>
</organism>
<keyword evidence="1" id="KW-0732">Signal</keyword>